<dbReference type="eggNOG" id="ENOG502Z7JT">
    <property type="taxonomic scope" value="Bacteria"/>
</dbReference>
<accession>A0A0T5X7N2</accession>
<evidence type="ECO:0000256" key="1">
    <source>
        <dbReference type="ARBA" id="ARBA00006430"/>
    </source>
</evidence>
<dbReference type="EMBL" id="ACJX03000001">
    <property type="protein sequence ID" value="KRT34493.1"/>
    <property type="molecule type" value="Genomic_DNA"/>
</dbReference>
<evidence type="ECO:0000256" key="6">
    <source>
        <dbReference type="ARBA" id="ARBA00022847"/>
    </source>
</evidence>
<feature type="transmembrane region" description="Helical" evidence="9">
    <location>
        <begin position="76"/>
        <end position="96"/>
    </location>
</feature>
<feature type="transmembrane region" description="Helical" evidence="9">
    <location>
        <begin position="34"/>
        <end position="56"/>
    </location>
</feature>
<keyword evidence="4" id="KW-0762">Sugar transport</keyword>
<dbReference type="GO" id="GO:0015649">
    <property type="term" value="F:2-keto-3-deoxygluconate:proton symporter activity"/>
    <property type="evidence" value="ECO:0007669"/>
    <property type="project" value="InterPro"/>
</dbReference>
<comment type="similarity">
    <text evidence="1">Belongs to the KdgT transporter family.</text>
</comment>
<evidence type="ECO:0000256" key="8">
    <source>
        <dbReference type="ARBA" id="ARBA00023136"/>
    </source>
</evidence>
<keyword evidence="11" id="KW-1185">Reference proteome</keyword>
<reference evidence="11" key="1">
    <citation type="submission" date="2012-09" db="EMBL/GenBank/DDBJ databases">
        <authorList>
            <person name="Weinstock G."/>
            <person name="Sodergren E."/>
            <person name="Clifton S."/>
            <person name="Fulton L."/>
            <person name="Fulton B."/>
            <person name="Courtney L."/>
            <person name="Fronick C."/>
            <person name="Harrison M."/>
            <person name="Strong C."/>
            <person name="Farmer C."/>
            <person name="Delehaunty K."/>
            <person name="Markovic C."/>
            <person name="Hall O."/>
            <person name="Minx P."/>
            <person name="Tomlinson C."/>
            <person name="Mitreva M."/>
            <person name="Nelson J."/>
            <person name="Hou S."/>
            <person name="Wollam A."/>
            <person name="Pepin K.H."/>
            <person name="Johnson M."/>
            <person name="Bhonagiri V."/>
            <person name="Nash W.E."/>
            <person name="Suruliraj S."/>
            <person name="Warren W."/>
            <person name="Chinwalla A."/>
            <person name="Mardis E.R."/>
            <person name="Wilson R.K."/>
        </authorList>
    </citation>
    <scope>NUCLEOTIDE SEQUENCE [LARGE SCALE GENOMIC DNA]</scope>
    <source>
        <strain evidence="11">OS1</strain>
    </source>
</reference>
<keyword evidence="8 9" id="KW-0472">Membrane</keyword>
<evidence type="ECO:0000256" key="4">
    <source>
        <dbReference type="ARBA" id="ARBA00022597"/>
    </source>
</evidence>
<dbReference type="Pfam" id="PF03812">
    <property type="entry name" value="KdgT"/>
    <property type="match status" value="1"/>
</dbReference>
<keyword evidence="3" id="KW-1003">Cell membrane</keyword>
<dbReference type="OrthoDB" id="2833at2"/>
<comment type="caution">
    <text evidence="10">The sequence shown here is derived from an EMBL/GenBank/DDBJ whole genome shotgun (WGS) entry which is preliminary data.</text>
</comment>
<sequence length="341" mass="35575">MIMSFLNKIPAGIMVVPMLLSAIINTFFPELLNIGSFTTAIFTSQGIAAIIGAQFVCMGAQLRVKELLSVVRRGGVLLLSKFLIGAAIGIFIGKFFGAEGIFGLTSLAIISAITNSNGSLYLGLMAAYGDEVDQTAMSLLGINDGPFLTLIALGASGLANVPIISLIAVIAPILFGMLIGNIDRKVAEFLKPGVTLLLPFVGITLGGGINITAIISGGLSGALLALMTICISGPFVVWCDKFLNKRPGYAGWAVSTTAGNAVAVPAAVATVDPSWSSYVPIATAQVAASTVLTALIIPFITAFWVKKYGSPQYPLYEGQFSEKDIKSSKISSKEKEVISVD</sequence>
<feature type="transmembrane region" description="Helical" evidence="9">
    <location>
        <begin position="221"/>
        <end position="238"/>
    </location>
</feature>
<protein>
    <submittedName>
        <fullName evidence="10">Putative 2-keto-3-deoxygluconate transporter</fullName>
    </submittedName>
</protein>
<dbReference type="Proteomes" id="UP000005273">
    <property type="component" value="Unassembled WGS sequence"/>
</dbReference>
<feature type="transmembrane region" description="Helical" evidence="9">
    <location>
        <begin position="281"/>
        <end position="305"/>
    </location>
</feature>
<evidence type="ECO:0000256" key="2">
    <source>
        <dbReference type="ARBA" id="ARBA00022448"/>
    </source>
</evidence>
<feature type="transmembrane region" description="Helical" evidence="9">
    <location>
        <begin position="161"/>
        <end position="182"/>
    </location>
</feature>
<gene>
    <name evidence="10" type="ORF">HMPREF1705_03156</name>
</gene>
<evidence type="ECO:0000256" key="9">
    <source>
        <dbReference type="SAM" id="Phobius"/>
    </source>
</evidence>
<feature type="transmembrane region" description="Helical" evidence="9">
    <location>
        <begin position="136"/>
        <end position="155"/>
    </location>
</feature>
<keyword evidence="6" id="KW-0769">Symport</keyword>
<organism evidence="10 11">
    <name type="scientific">Acetomicrobium hydrogeniformans ATCC BAA-1850</name>
    <dbReference type="NCBI Taxonomy" id="592015"/>
    <lineage>
        <taxon>Bacteria</taxon>
        <taxon>Thermotogati</taxon>
        <taxon>Synergistota</taxon>
        <taxon>Synergistia</taxon>
        <taxon>Synergistales</taxon>
        <taxon>Acetomicrobiaceae</taxon>
        <taxon>Acetomicrobium</taxon>
    </lineage>
</organism>
<dbReference type="STRING" id="592015.HMPREF1705_03156"/>
<keyword evidence="2" id="KW-0813">Transport</keyword>
<keyword evidence="5 9" id="KW-0812">Transmembrane</keyword>
<evidence type="ECO:0000256" key="7">
    <source>
        <dbReference type="ARBA" id="ARBA00022989"/>
    </source>
</evidence>
<keyword evidence="7 9" id="KW-1133">Transmembrane helix</keyword>
<proteinExistence type="inferred from homology"/>
<feature type="transmembrane region" description="Helical" evidence="9">
    <location>
        <begin position="9"/>
        <end position="28"/>
    </location>
</feature>
<evidence type="ECO:0000313" key="11">
    <source>
        <dbReference type="Proteomes" id="UP000005273"/>
    </source>
</evidence>
<dbReference type="InterPro" id="IPR004684">
    <property type="entry name" value="2keto-3dGluconate_permease"/>
</dbReference>
<evidence type="ECO:0000256" key="5">
    <source>
        <dbReference type="ARBA" id="ARBA00022692"/>
    </source>
</evidence>
<feature type="transmembrane region" description="Helical" evidence="9">
    <location>
        <begin position="250"/>
        <end position="269"/>
    </location>
</feature>
<dbReference type="GO" id="GO:0016020">
    <property type="term" value="C:membrane"/>
    <property type="evidence" value="ECO:0007669"/>
    <property type="project" value="InterPro"/>
</dbReference>
<dbReference type="RefSeq" id="WP_009200627.1">
    <property type="nucleotide sequence ID" value="NZ_ACJX03000001.1"/>
</dbReference>
<evidence type="ECO:0000313" key="10">
    <source>
        <dbReference type="EMBL" id="KRT34493.1"/>
    </source>
</evidence>
<dbReference type="AlphaFoldDB" id="A0A0T5X7N2"/>
<evidence type="ECO:0000256" key="3">
    <source>
        <dbReference type="ARBA" id="ARBA00022475"/>
    </source>
</evidence>
<name>A0A0T5X7N2_9BACT</name>
<feature type="transmembrane region" description="Helical" evidence="9">
    <location>
        <begin position="194"/>
        <end position="215"/>
    </location>
</feature>
<feature type="transmembrane region" description="Helical" evidence="9">
    <location>
        <begin position="102"/>
        <end position="124"/>
    </location>
</feature>